<gene>
    <name evidence="1" type="ORF">SSCH_1370016</name>
</gene>
<dbReference type="EMBL" id="CDRZ01000043">
    <property type="protein sequence ID" value="CEO87966.1"/>
    <property type="molecule type" value="Genomic_DNA"/>
</dbReference>
<dbReference type="AlphaFoldDB" id="A0A0B7MJ16"/>
<evidence type="ECO:0000313" key="2">
    <source>
        <dbReference type="Proteomes" id="UP000046155"/>
    </source>
</evidence>
<sequence length="75" mass="8120">MIFDGNREIYSTLIGVLISSYGHLSGAAANPKNWIKPKTIRGALTGKMAKCNYIDEAIGFPFITGGNTANKLLFK</sequence>
<proteinExistence type="predicted"/>
<protein>
    <submittedName>
        <fullName evidence="1">Uncharacterized protein</fullName>
    </submittedName>
</protein>
<accession>A0A0B7MJ16</accession>
<organism evidence="1 2">
    <name type="scientific">Syntrophaceticus schinkii</name>
    <dbReference type="NCBI Taxonomy" id="499207"/>
    <lineage>
        <taxon>Bacteria</taxon>
        <taxon>Bacillati</taxon>
        <taxon>Bacillota</taxon>
        <taxon>Clostridia</taxon>
        <taxon>Thermoanaerobacterales</taxon>
        <taxon>Thermoanaerobacterales Family III. Incertae Sedis</taxon>
        <taxon>Syntrophaceticus</taxon>
    </lineage>
</organism>
<dbReference type="Proteomes" id="UP000046155">
    <property type="component" value="Unassembled WGS sequence"/>
</dbReference>
<name>A0A0B7MJ16_9FIRM</name>
<keyword evidence="2" id="KW-1185">Reference proteome</keyword>
<evidence type="ECO:0000313" key="1">
    <source>
        <dbReference type="EMBL" id="CEO87966.1"/>
    </source>
</evidence>
<reference evidence="2" key="1">
    <citation type="submission" date="2015-01" db="EMBL/GenBank/DDBJ databases">
        <authorList>
            <person name="Manzoor Shahid"/>
            <person name="Zubair Saima"/>
        </authorList>
    </citation>
    <scope>NUCLEOTIDE SEQUENCE [LARGE SCALE GENOMIC DNA]</scope>
    <source>
        <strain evidence="2">Sp3</strain>
    </source>
</reference>